<reference evidence="3" key="1">
    <citation type="journal article" date="2015" name="Proc. Natl. Acad. Sci. U.S.A.">
        <title>Genome sequence of the Asian Tiger mosquito, Aedes albopictus, reveals insights into its biology, genetics, and evolution.</title>
        <authorList>
            <person name="Chen X.G."/>
            <person name="Jiang X."/>
            <person name="Gu J."/>
            <person name="Xu M."/>
            <person name="Wu Y."/>
            <person name="Deng Y."/>
            <person name="Zhang C."/>
            <person name="Bonizzoni M."/>
            <person name="Dermauw W."/>
            <person name="Vontas J."/>
            <person name="Armbruster P."/>
            <person name="Huang X."/>
            <person name="Yang Y."/>
            <person name="Zhang H."/>
            <person name="He W."/>
            <person name="Peng H."/>
            <person name="Liu Y."/>
            <person name="Wu K."/>
            <person name="Chen J."/>
            <person name="Lirakis M."/>
            <person name="Topalis P."/>
            <person name="Van Leeuwen T."/>
            <person name="Hall A.B."/>
            <person name="Jiang X."/>
            <person name="Thorpe C."/>
            <person name="Mueller R.L."/>
            <person name="Sun C."/>
            <person name="Waterhouse R.M."/>
            <person name="Yan G."/>
            <person name="Tu Z.J."/>
            <person name="Fang X."/>
            <person name="James A.A."/>
        </authorList>
    </citation>
    <scope>NUCLEOTIDE SEQUENCE [LARGE SCALE GENOMIC DNA]</scope>
    <source>
        <strain evidence="3">Foshan</strain>
    </source>
</reference>
<name>A0ABM1ZXU7_AEDAL</name>
<dbReference type="EnsemblMetazoa" id="AALFPA23_022643.R33593">
    <property type="protein sequence ID" value="AALFPA23_022643.P33593"/>
    <property type="gene ID" value="AALFPA23_022643"/>
</dbReference>
<accession>A0ABM1ZXU7</accession>
<reference evidence="2" key="2">
    <citation type="submission" date="2025-05" db="UniProtKB">
        <authorList>
            <consortium name="EnsemblMetazoa"/>
        </authorList>
    </citation>
    <scope>IDENTIFICATION</scope>
    <source>
        <strain evidence="2">Foshan</strain>
    </source>
</reference>
<sequence>MVAFDRHSNAFGTGGGSAGREVGRPSDRIRQEHTKGPEGAFCFVEPFITTAESESTTDIATSRERGFTFRIAAILACWLEIPVIIRRGCCYTSRGGAFIKSDDWVPLFHALSLDRGKWQQQR</sequence>
<protein>
    <recommendedName>
        <fullName evidence="4">Secreted protein</fullName>
    </recommendedName>
</protein>
<keyword evidence="3" id="KW-1185">Reference proteome</keyword>
<evidence type="ECO:0008006" key="4">
    <source>
        <dbReference type="Google" id="ProtNLM"/>
    </source>
</evidence>
<organism evidence="2 3">
    <name type="scientific">Aedes albopictus</name>
    <name type="common">Asian tiger mosquito</name>
    <name type="synonym">Stegomyia albopicta</name>
    <dbReference type="NCBI Taxonomy" id="7160"/>
    <lineage>
        <taxon>Eukaryota</taxon>
        <taxon>Metazoa</taxon>
        <taxon>Ecdysozoa</taxon>
        <taxon>Arthropoda</taxon>
        <taxon>Hexapoda</taxon>
        <taxon>Insecta</taxon>
        <taxon>Pterygota</taxon>
        <taxon>Neoptera</taxon>
        <taxon>Endopterygota</taxon>
        <taxon>Diptera</taxon>
        <taxon>Nematocera</taxon>
        <taxon>Culicoidea</taxon>
        <taxon>Culicidae</taxon>
        <taxon>Culicinae</taxon>
        <taxon>Aedini</taxon>
        <taxon>Aedes</taxon>
        <taxon>Stegomyia</taxon>
    </lineage>
</organism>
<dbReference type="Proteomes" id="UP000069940">
    <property type="component" value="Unassembled WGS sequence"/>
</dbReference>
<evidence type="ECO:0000313" key="3">
    <source>
        <dbReference type="Proteomes" id="UP000069940"/>
    </source>
</evidence>
<dbReference type="GeneID" id="109402254"/>
<feature type="compositionally biased region" description="Basic and acidic residues" evidence="1">
    <location>
        <begin position="21"/>
        <end position="36"/>
    </location>
</feature>
<evidence type="ECO:0000313" key="2">
    <source>
        <dbReference type="EnsemblMetazoa" id="AALFPA23_022643.P33593"/>
    </source>
</evidence>
<evidence type="ECO:0000256" key="1">
    <source>
        <dbReference type="SAM" id="MobiDB-lite"/>
    </source>
</evidence>
<proteinExistence type="predicted"/>
<feature type="region of interest" description="Disordered" evidence="1">
    <location>
        <begin position="1"/>
        <end position="38"/>
    </location>
</feature>
<dbReference type="RefSeq" id="XP_062698779.1">
    <property type="nucleotide sequence ID" value="XM_062842795.1"/>
</dbReference>